<dbReference type="RefSeq" id="WP_371948741.1">
    <property type="nucleotide sequence ID" value="NZ_JAXCEI010000003.1"/>
</dbReference>
<keyword evidence="4" id="KW-1185">Reference proteome</keyword>
<dbReference type="Gene3D" id="3.40.50.980">
    <property type="match status" value="3"/>
</dbReference>
<feature type="compositionally biased region" description="Polar residues" evidence="1">
    <location>
        <begin position="305"/>
        <end position="321"/>
    </location>
</feature>
<dbReference type="InterPro" id="IPR045851">
    <property type="entry name" value="AMP-bd_C_sf"/>
</dbReference>
<comment type="caution">
    <text evidence="3">The sequence shown here is derived from an EMBL/GenBank/DDBJ whole genome shotgun (WGS) entry which is preliminary data.</text>
</comment>
<accession>A0ABV4Q9E8</accession>
<dbReference type="SUPFAM" id="SSF56801">
    <property type="entry name" value="Acetyl-CoA synthetase-like"/>
    <property type="match status" value="1"/>
</dbReference>
<organism evidence="3 4">
    <name type="scientific">Actinomadura monticuli</name>
    <dbReference type="NCBI Taxonomy" id="3097367"/>
    <lineage>
        <taxon>Bacteria</taxon>
        <taxon>Bacillati</taxon>
        <taxon>Actinomycetota</taxon>
        <taxon>Actinomycetes</taxon>
        <taxon>Streptosporangiales</taxon>
        <taxon>Thermomonosporaceae</taxon>
        <taxon>Actinomadura</taxon>
    </lineage>
</organism>
<evidence type="ECO:0000313" key="4">
    <source>
        <dbReference type="Proteomes" id="UP001569963"/>
    </source>
</evidence>
<sequence>MHARGPAVDRLLPLTGLPALDVPADQAERARELAARHGMLRELDVDLADSVIARVERFAAERDRPAVADEHRTLSYAGLAAEARRIAALLEAEGVRPGTVVGVGGERCAAVIAAFLAIELIGALYVPADETWPAGRVRDVLAQAGASVLVTVDAARPAPALLEGAADAGCRVVAAAGAQGLAPWPGDPRLTSLDQPRYVLFTSGSTGRPKGAVVEHQGMLNHLWAKIVDLELTGADAVAFTAPLGFDISIWQMLCPLLLGGRVEVVGDGVAHDPEAFARAVDDRGITVVELVPTMVRHLLDDLTPDSSSHPEGATPQTPRRGSSHPEGATPQTPRRGSSHPEGATPQTPRRGALAGLRWMIATGEELPAELSRRWLDAMPHARLLNAYGPTECSDDVTHHTVTAGDLELLRLPIGTPIVNARLYVLRQDDDGAWAACDVGETGELFVGGVVVGRGYLGNDERTREAFYRDPFDPASPTGRLYRTGDAVRLLPAGAGGEDRPTLQYLGRVDRQVKIAGVRMELGEIEAVLQRHPGVGAAAVVVHEYPAR</sequence>
<dbReference type="Gene3D" id="3.30.300.30">
    <property type="match status" value="1"/>
</dbReference>
<feature type="domain" description="AMP-dependent synthetase/ligase" evidence="2">
    <location>
        <begin position="59"/>
        <end position="457"/>
    </location>
</feature>
<gene>
    <name evidence="3" type="ORF">SM611_08845</name>
</gene>
<dbReference type="Gene3D" id="2.30.38.10">
    <property type="entry name" value="Luciferase, Domain 3"/>
    <property type="match status" value="1"/>
</dbReference>
<evidence type="ECO:0000259" key="2">
    <source>
        <dbReference type="Pfam" id="PF00501"/>
    </source>
</evidence>
<evidence type="ECO:0000256" key="1">
    <source>
        <dbReference type="SAM" id="MobiDB-lite"/>
    </source>
</evidence>
<dbReference type="PANTHER" id="PTHR45527:SF1">
    <property type="entry name" value="FATTY ACID SYNTHASE"/>
    <property type="match status" value="1"/>
</dbReference>
<dbReference type="CDD" id="cd05930">
    <property type="entry name" value="A_NRPS"/>
    <property type="match status" value="1"/>
</dbReference>
<dbReference type="InterPro" id="IPR000873">
    <property type="entry name" value="AMP-dep_synth/lig_dom"/>
</dbReference>
<proteinExistence type="predicted"/>
<dbReference type="Proteomes" id="UP001569963">
    <property type="component" value="Unassembled WGS sequence"/>
</dbReference>
<dbReference type="PANTHER" id="PTHR45527">
    <property type="entry name" value="NONRIBOSOMAL PEPTIDE SYNTHETASE"/>
    <property type="match status" value="1"/>
</dbReference>
<dbReference type="EMBL" id="JAXCEI010000003">
    <property type="protein sequence ID" value="MFA1539035.1"/>
    <property type="molecule type" value="Genomic_DNA"/>
</dbReference>
<dbReference type="InterPro" id="IPR020845">
    <property type="entry name" value="AMP-binding_CS"/>
</dbReference>
<dbReference type="Pfam" id="PF00501">
    <property type="entry name" value="AMP-binding"/>
    <property type="match status" value="1"/>
</dbReference>
<protein>
    <submittedName>
        <fullName evidence="3">Amino acid adenylation domain-containing protein</fullName>
    </submittedName>
</protein>
<name>A0ABV4Q9E8_9ACTN</name>
<reference evidence="3 4" key="1">
    <citation type="submission" date="2023-11" db="EMBL/GenBank/DDBJ databases">
        <title>Actinomadura monticuli sp. nov., isolated from volcanic ash.</title>
        <authorList>
            <person name="Lee S.D."/>
            <person name="Yang H."/>
            <person name="Kim I.S."/>
        </authorList>
    </citation>
    <scope>NUCLEOTIDE SEQUENCE [LARGE SCALE GENOMIC DNA]</scope>
    <source>
        <strain evidence="3 4">DLS-62</strain>
    </source>
</reference>
<evidence type="ECO:0000313" key="3">
    <source>
        <dbReference type="EMBL" id="MFA1539035.1"/>
    </source>
</evidence>
<dbReference type="PROSITE" id="PS00455">
    <property type="entry name" value="AMP_BINDING"/>
    <property type="match status" value="1"/>
</dbReference>
<feature type="region of interest" description="Disordered" evidence="1">
    <location>
        <begin position="302"/>
        <end position="352"/>
    </location>
</feature>